<gene>
    <name evidence="3" type="ORF">EVAR_4354_1</name>
</gene>
<keyword evidence="4" id="KW-1185">Reference proteome</keyword>
<dbReference type="EMBL" id="BGZK01000315">
    <property type="protein sequence ID" value="GBP36209.1"/>
    <property type="molecule type" value="Genomic_DNA"/>
</dbReference>
<evidence type="ECO:0000313" key="3">
    <source>
        <dbReference type="EMBL" id="GBP36209.1"/>
    </source>
</evidence>
<keyword evidence="2" id="KW-0812">Transmembrane</keyword>
<protein>
    <submittedName>
        <fullName evidence="3">Uncharacterized protein</fullName>
    </submittedName>
</protein>
<organism evidence="3 4">
    <name type="scientific">Eumeta variegata</name>
    <name type="common">Bagworm moth</name>
    <name type="synonym">Eumeta japonica</name>
    <dbReference type="NCBI Taxonomy" id="151549"/>
    <lineage>
        <taxon>Eukaryota</taxon>
        <taxon>Metazoa</taxon>
        <taxon>Ecdysozoa</taxon>
        <taxon>Arthropoda</taxon>
        <taxon>Hexapoda</taxon>
        <taxon>Insecta</taxon>
        <taxon>Pterygota</taxon>
        <taxon>Neoptera</taxon>
        <taxon>Endopterygota</taxon>
        <taxon>Lepidoptera</taxon>
        <taxon>Glossata</taxon>
        <taxon>Ditrysia</taxon>
        <taxon>Tineoidea</taxon>
        <taxon>Psychidae</taxon>
        <taxon>Oiketicinae</taxon>
        <taxon>Eumeta</taxon>
    </lineage>
</organism>
<evidence type="ECO:0000313" key="4">
    <source>
        <dbReference type="Proteomes" id="UP000299102"/>
    </source>
</evidence>
<proteinExistence type="predicted"/>
<keyword evidence="2" id="KW-0472">Membrane</keyword>
<feature type="transmembrane region" description="Helical" evidence="2">
    <location>
        <begin position="164"/>
        <end position="185"/>
    </location>
</feature>
<sequence>MHDKPTIPLAASSNSCYTPAPRTNHAPRRPKGCVYVCAGDRQPRSRARVLVCVCVDSKYERPSVALYGISYGTADHRSQPTDDDRDRDRDRVAVDLMHVRSSNAATSDSWSPLRIFFAGTGTFTHDERAKALLKRPFVTGSTDLGAVEGLRRTRRGAAALRRPLLVSVLVLLPIPIPVSGPITLLL</sequence>
<feature type="region of interest" description="Disordered" evidence="1">
    <location>
        <begin position="1"/>
        <end position="25"/>
    </location>
</feature>
<dbReference type="AlphaFoldDB" id="A0A4C1VC59"/>
<dbReference type="Proteomes" id="UP000299102">
    <property type="component" value="Unassembled WGS sequence"/>
</dbReference>
<accession>A0A4C1VC59</accession>
<reference evidence="3 4" key="1">
    <citation type="journal article" date="2019" name="Commun. Biol.">
        <title>The bagworm genome reveals a unique fibroin gene that provides high tensile strength.</title>
        <authorList>
            <person name="Kono N."/>
            <person name="Nakamura H."/>
            <person name="Ohtoshi R."/>
            <person name="Tomita M."/>
            <person name="Numata K."/>
            <person name="Arakawa K."/>
        </authorList>
    </citation>
    <scope>NUCLEOTIDE SEQUENCE [LARGE SCALE GENOMIC DNA]</scope>
</reference>
<evidence type="ECO:0000256" key="1">
    <source>
        <dbReference type="SAM" id="MobiDB-lite"/>
    </source>
</evidence>
<name>A0A4C1VC59_EUMVA</name>
<evidence type="ECO:0000256" key="2">
    <source>
        <dbReference type="SAM" id="Phobius"/>
    </source>
</evidence>
<comment type="caution">
    <text evidence="3">The sequence shown here is derived from an EMBL/GenBank/DDBJ whole genome shotgun (WGS) entry which is preliminary data.</text>
</comment>
<keyword evidence="2" id="KW-1133">Transmembrane helix</keyword>